<protein>
    <submittedName>
        <fullName evidence="1">Uncharacterized protein</fullName>
    </submittedName>
</protein>
<evidence type="ECO:0000313" key="1">
    <source>
        <dbReference type="EMBL" id="KAK8963760.1"/>
    </source>
</evidence>
<keyword evidence="2" id="KW-1185">Reference proteome</keyword>
<dbReference type="EMBL" id="JBBWWR010000007">
    <property type="protein sequence ID" value="KAK8963760.1"/>
    <property type="molecule type" value="Genomic_DNA"/>
</dbReference>
<accession>A0ABR2MI09</accession>
<gene>
    <name evidence="1" type="ORF">KSP40_PGU018726</name>
</gene>
<dbReference type="Proteomes" id="UP001412067">
    <property type="component" value="Unassembled WGS sequence"/>
</dbReference>
<reference evidence="1 2" key="1">
    <citation type="journal article" date="2022" name="Nat. Plants">
        <title>Genomes of leafy and leafless Platanthera orchids illuminate the evolution of mycoheterotrophy.</title>
        <authorList>
            <person name="Li M.H."/>
            <person name="Liu K.W."/>
            <person name="Li Z."/>
            <person name="Lu H.C."/>
            <person name="Ye Q.L."/>
            <person name="Zhang D."/>
            <person name="Wang J.Y."/>
            <person name="Li Y.F."/>
            <person name="Zhong Z.M."/>
            <person name="Liu X."/>
            <person name="Yu X."/>
            <person name="Liu D.K."/>
            <person name="Tu X.D."/>
            <person name="Liu B."/>
            <person name="Hao Y."/>
            <person name="Liao X.Y."/>
            <person name="Jiang Y.T."/>
            <person name="Sun W.H."/>
            <person name="Chen J."/>
            <person name="Chen Y.Q."/>
            <person name="Ai Y."/>
            <person name="Zhai J.W."/>
            <person name="Wu S.S."/>
            <person name="Zhou Z."/>
            <person name="Hsiao Y.Y."/>
            <person name="Wu W.L."/>
            <person name="Chen Y.Y."/>
            <person name="Lin Y.F."/>
            <person name="Hsu J.L."/>
            <person name="Li C.Y."/>
            <person name="Wang Z.W."/>
            <person name="Zhao X."/>
            <person name="Zhong W.Y."/>
            <person name="Ma X.K."/>
            <person name="Ma L."/>
            <person name="Huang J."/>
            <person name="Chen G.Z."/>
            <person name="Huang M.Z."/>
            <person name="Huang L."/>
            <person name="Peng D.H."/>
            <person name="Luo Y.B."/>
            <person name="Zou S.Q."/>
            <person name="Chen S.P."/>
            <person name="Lan S."/>
            <person name="Tsai W.C."/>
            <person name="Van de Peer Y."/>
            <person name="Liu Z.J."/>
        </authorList>
    </citation>
    <scope>NUCLEOTIDE SEQUENCE [LARGE SCALE GENOMIC DNA]</scope>
    <source>
        <strain evidence="1">Lor288</strain>
    </source>
</reference>
<organism evidence="1 2">
    <name type="scientific">Platanthera guangdongensis</name>
    <dbReference type="NCBI Taxonomy" id="2320717"/>
    <lineage>
        <taxon>Eukaryota</taxon>
        <taxon>Viridiplantae</taxon>
        <taxon>Streptophyta</taxon>
        <taxon>Embryophyta</taxon>
        <taxon>Tracheophyta</taxon>
        <taxon>Spermatophyta</taxon>
        <taxon>Magnoliopsida</taxon>
        <taxon>Liliopsida</taxon>
        <taxon>Asparagales</taxon>
        <taxon>Orchidaceae</taxon>
        <taxon>Orchidoideae</taxon>
        <taxon>Orchideae</taxon>
        <taxon>Orchidinae</taxon>
        <taxon>Platanthera</taxon>
    </lineage>
</organism>
<sequence length="74" mass="8332">MEAASLAVGEKHMEIVYYPNVGMPEFFVKAGIVEAGLKFSWFASLKIKMPIWAEEISGTKWFTGTFSFVEYADT</sequence>
<comment type="caution">
    <text evidence="1">The sequence shown here is derived from an EMBL/GenBank/DDBJ whole genome shotgun (WGS) entry which is preliminary data.</text>
</comment>
<evidence type="ECO:0000313" key="2">
    <source>
        <dbReference type="Proteomes" id="UP001412067"/>
    </source>
</evidence>
<proteinExistence type="predicted"/>
<name>A0ABR2MI09_9ASPA</name>